<keyword evidence="1" id="KW-0472">Membrane</keyword>
<gene>
    <name evidence="3" type="ORF">OE88DRAFT_1525367</name>
</gene>
<proteinExistence type="predicted"/>
<feature type="transmembrane region" description="Helical" evidence="1">
    <location>
        <begin position="98"/>
        <end position="118"/>
    </location>
</feature>
<evidence type="ECO:0000313" key="3">
    <source>
        <dbReference type="EMBL" id="TFK51261.1"/>
    </source>
</evidence>
<keyword evidence="1" id="KW-1133">Transmembrane helix</keyword>
<feature type="transmembrane region" description="Helical" evidence="1">
    <location>
        <begin position="170"/>
        <end position="191"/>
    </location>
</feature>
<dbReference type="EMBL" id="ML213511">
    <property type="protein sequence ID" value="TFK51261.1"/>
    <property type="molecule type" value="Genomic_DNA"/>
</dbReference>
<dbReference type="InterPro" id="IPR045340">
    <property type="entry name" value="DUF6533"/>
</dbReference>
<protein>
    <recommendedName>
        <fullName evidence="2">DUF6533 domain-containing protein</fullName>
    </recommendedName>
</protein>
<feature type="transmembrane region" description="Helical" evidence="1">
    <location>
        <begin position="130"/>
        <end position="150"/>
    </location>
</feature>
<accession>A0A5C3NBM1</accession>
<feature type="transmembrane region" description="Helical" evidence="1">
    <location>
        <begin position="198"/>
        <end position="218"/>
    </location>
</feature>
<keyword evidence="4" id="KW-1185">Reference proteome</keyword>
<feature type="domain" description="DUF6533" evidence="2">
    <location>
        <begin position="25"/>
        <end position="70"/>
    </location>
</feature>
<reference evidence="3 4" key="1">
    <citation type="journal article" date="2019" name="Nat. Ecol. Evol.">
        <title>Megaphylogeny resolves global patterns of mushroom evolution.</title>
        <authorList>
            <person name="Varga T."/>
            <person name="Krizsan K."/>
            <person name="Foldi C."/>
            <person name="Dima B."/>
            <person name="Sanchez-Garcia M."/>
            <person name="Sanchez-Ramirez S."/>
            <person name="Szollosi G.J."/>
            <person name="Szarkandi J.G."/>
            <person name="Papp V."/>
            <person name="Albert L."/>
            <person name="Andreopoulos W."/>
            <person name="Angelini C."/>
            <person name="Antonin V."/>
            <person name="Barry K.W."/>
            <person name="Bougher N.L."/>
            <person name="Buchanan P."/>
            <person name="Buyck B."/>
            <person name="Bense V."/>
            <person name="Catcheside P."/>
            <person name="Chovatia M."/>
            <person name="Cooper J."/>
            <person name="Damon W."/>
            <person name="Desjardin D."/>
            <person name="Finy P."/>
            <person name="Geml J."/>
            <person name="Haridas S."/>
            <person name="Hughes K."/>
            <person name="Justo A."/>
            <person name="Karasinski D."/>
            <person name="Kautmanova I."/>
            <person name="Kiss B."/>
            <person name="Kocsube S."/>
            <person name="Kotiranta H."/>
            <person name="LaButti K.M."/>
            <person name="Lechner B.E."/>
            <person name="Liimatainen K."/>
            <person name="Lipzen A."/>
            <person name="Lukacs Z."/>
            <person name="Mihaltcheva S."/>
            <person name="Morgado L.N."/>
            <person name="Niskanen T."/>
            <person name="Noordeloos M.E."/>
            <person name="Ohm R.A."/>
            <person name="Ortiz-Santana B."/>
            <person name="Ovrebo C."/>
            <person name="Racz N."/>
            <person name="Riley R."/>
            <person name="Savchenko A."/>
            <person name="Shiryaev A."/>
            <person name="Soop K."/>
            <person name="Spirin V."/>
            <person name="Szebenyi C."/>
            <person name="Tomsovsky M."/>
            <person name="Tulloss R.E."/>
            <person name="Uehling J."/>
            <person name="Grigoriev I.V."/>
            <person name="Vagvolgyi C."/>
            <person name="Papp T."/>
            <person name="Martin F.M."/>
            <person name="Miettinen O."/>
            <person name="Hibbett D.S."/>
            <person name="Nagy L.G."/>
        </authorList>
    </citation>
    <scope>NUCLEOTIDE SEQUENCE [LARGE SCALE GENOMIC DNA]</scope>
    <source>
        <strain evidence="3 4">OMC1185</strain>
    </source>
</reference>
<dbReference type="STRING" id="5364.A0A5C3NBM1"/>
<organism evidence="3 4">
    <name type="scientific">Heliocybe sulcata</name>
    <dbReference type="NCBI Taxonomy" id="5364"/>
    <lineage>
        <taxon>Eukaryota</taxon>
        <taxon>Fungi</taxon>
        <taxon>Dikarya</taxon>
        <taxon>Basidiomycota</taxon>
        <taxon>Agaricomycotina</taxon>
        <taxon>Agaricomycetes</taxon>
        <taxon>Gloeophyllales</taxon>
        <taxon>Gloeophyllaceae</taxon>
        <taxon>Heliocybe</taxon>
    </lineage>
</organism>
<feature type="transmembrane region" description="Helical" evidence="1">
    <location>
        <begin position="60"/>
        <end position="78"/>
    </location>
</feature>
<keyword evidence="1" id="KW-0812">Transmembrane</keyword>
<dbReference type="Pfam" id="PF20151">
    <property type="entry name" value="DUF6533"/>
    <property type="match status" value="1"/>
</dbReference>
<sequence>MSDGGIPVELQSWISLLEGLRAIQYSAFASFTFIVWDVCITLDQEVKYIWSQPATSPLKWLFLFNRYFAVVIQLIFLLDYNGVLLVLGGSTHVCRLWFTLQSLAIQALTSAAEVMLGIRVYALYNRSRTMGIVLAALFGAELLSVVPIYATEIPRMPFSILCSPLPSQPTVSFFAYVVAGWGRTPIIVTLLRDGSWSFILQFAMVLINTTFNTVFGTFRGCEASVYVLVNPFSHALRLSIPRTVGK</sequence>
<evidence type="ECO:0000259" key="2">
    <source>
        <dbReference type="Pfam" id="PF20151"/>
    </source>
</evidence>
<feature type="transmembrane region" description="Helical" evidence="1">
    <location>
        <begin position="22"/>
        <end position="40"/>
    </location>
</feature>
<dbReference type="OrthoDB" id="2637653at2759"/>
<dbReference type="AlphaFoldDB" id="A0A5C3NBM1"/>
<evidence type="ECO:0000256" key="1">
    <source>
        <dbReference type="SAM" id="Phobius"/>
    </source>
</evidence>
<dbReference type="Proteomes" id="UP000305948">
    <property type="component" value="Unassembled WGS sequence"/>
</dbReference>
<evidence type="ECO:0000313" key="4">
    <source>
        <dbReference type="Proteomes" id="UP000305948"/>
    </source>
</evidence>
<name>A0A5C3NBM1_9AGAM</name>